<dbReference type="InterPro" id="IPR011006">
    <property type="entry name" value="CheY-like_superfamily"/>
</dbReference>
<dbReference type="Proteomes" id="UP001348149">
    <property type="component" value="Unassembled WGS sequence"/>
</dbReference>
<dbReference type="Gene3D" id="3.40.50.2300">
    <property type="match status" value="1"/>
</dbReference>
<protein>
    <recommendedName>
        <fullName evidence="2">Response regulatory domain-containing protein</fullName>
    </recommendedName>
</protein>
<sequence>MSTLIVESSRALGALWKAHLETLGAKVVLTSSQTSAIEALRQRSFRVIVLDLFIGDRSALAIADYAGYRQPEAKVLFVTNTSIFSDGSLLRLYPNACALVRTTTPPEDLAAMVEHFSVAA</sequence>
<keyword evidence="1" id="KW-0597">Phosphoprotein</keyword>
<evidence type="ECO:0000256" key="1">
    <source>
        <dbReference type="PROSITE-ProRule" id="PRU00169"/>
    </source>
</evidence>
<dbReference type="PROSITE" id="PS50110">
    <property type="entry name" value="RESPONSE_REGULATORY"/>
    <property type="match status" value="1"/>
</dbReference>
<comment type="caution">
    <text evidence="3">The sequence shown here is derived from an EMBL/GenBank/DDBJ whole genome shotgun (WGS) entry which is preliminary data.</text>
</comment>
<reference evidence="3 4" key="1">
    <citation type="submission" date="2024-01" db="EMBL/GenBank/DDBJ databases">
        <title>Mesobacterium rodlantinim sp. nov., isolated from shallow sea hydrothermal systems off Kueishantao Island.</title>
        <authorList>
            <person name="Su Z."/>
            <person name="Tang K."/>
        </authorList>
    </citation>
    <scope>NUCLEOTIDE SEQUENCE [LARGE SCALE GENOMIC DNA]</scope>
    <source>
        <strain evidence="3 4">TK19101</strain>
    </source>
</reference>
<dbReference type="RefSeq" id="WP_326298999.1">
    <property type="nucleotide sequence ID" value="NZ_JAYLLH010000031.1"/>
</dbReference>
<gene>
    <name evidence="3" type="ORF">VK792_16650</name>
</gene>
<evidence type="ECO:0000313" key="3">
    <source>
        <dbReference type="EMBL" id="MEC3862926.1"/>
    </source>
</evidence>
<organism evidence="3 4">
    <name type="scientific">Mesobacterium hydrothermale</name>
    <dbReference type="NCBI Taxonomy" id="3111907"/>
    <lineage>
        <taxon>Bacteria</taxon>
        <taxon>Pseudomonadati</taxon>
        <taxon>Pseudomonadota</taxon>
        <taxon>Alphaproteobacteria</taxon>
        <taxon>Rhodobacterales</taxon>
        <taxon>Roseobacteraceae</taxon>
        <taxon>Mesobacterium</taxon>
    </lineage>
</organism>
<evidence type="ECO:0000313" key="4">
    <source>
        <dbReference type="Proteomes" id="UP001348149"/>
    </source>
</evidence>
<proteinExistence type="predicted"/>
<keyword evidence="4" id="KW-1185">Reference proteome</keyword>
<evidence type="ECO:0000259" key="2">
    <source>
        <dbReference type="PROSITE" id="PS50110"/>
    </source>
</evidence>
<feature type="modified residue" description="4-aspartylphosphate" evidence="1">
    <location>
        <position position="51"/>
    </location>
</feature>
<dbReference type="EMBL" id="JAYLLH010000031">
    <property type="protein sequence ID" value="MEC3862926.1"/>
    <property type="molecule type" value="Genomic_DNA"/>
</dbReference>
<name>A0ABU6HM28_9RHOB</name>
<accession>A0ABU6HM28</accession>
<dbReference type="InterPro" id="IPR001789">
    <property type="entry name" value="Sig_transdc_resp-reg_receiver"/>
</dbReference>
<feature type="domain" description="Response regulatory" evidence="2">
    <location>
        <begin position="2"/>
        <end position="117"/>
    </location>
</feature>
<dbReference type="SUPFAM" id="SSF52172">
    <property type="entry name" value="CheY-like"/>
    <property type="match status" value="1"/>
</dbReference>